<evidence type="ECO:0000313" key="3">
    <source>
        <dbReference type="EMBL" id="GLC26260.1"/>
    </source>
</evidence>
<dbReference type="EMBL" id="BRXS01000004">
    <property type="protein sequence ID" value="GLC26260.1"/>
    <property type="molecule type" value="Genomic_DNA"/>
</dbReference>
<keyword evidence="2" id="KW-0812">Transmembrane</keyword>
<keyword evidence="4" id="KW-1185">Reference proteome</keyword>
<feature type="region of interest" description="Disordered" evidence="1">
    <location>
        <begin position="141"/>
        <end position="165"/>
    </location>
</feature>
<protein>
    <recommendedName>
        <fullName evidence="5">YtxH-like protein</fullName>
    </recommendedName>
</protein>
<evidence type="ECO:0000313" key="4">
    <source>
        <dbReference type="Proteomes" id="UP001161325"/>
    </source>
</evidence>
<name>A0AA37V1I4_9BACT</name>
<dbReference type="PANTHER" id="PTHR35792:SF2">
    <property type="entry name" value="GENERAL STRESS PROTEIN"/>
    <property type="match status" value="1"/>
</dbReference>
<dbReference type="InterPro" id="IPR052928">
    <property type="entry name" value="Desiccation-related_membrane"/>
</dbReference>
<dbReference type="PANTHER" id="PTHR35792">
    <property type="entry name" value="GENERAL STRESS PROTEIN"/>
    <property type="match status" value="1"/>
</dbReference>
<accession>A0AA37V1I4</accession>
<proteinExistence type="predicted"/>
<dbReference type="Pfam" id="PF12732">
    <property type="entry name" value="YtxH"/>
    <property type="match status" value="1"/>
</dbReference>
<feature type="transmembrane region" description="Helical" evidence="2">
    <location>
        <begin position="20"/>
        <end position="39"/>
    </location>
</feature>
<gene>
    <name evidence="3" type="ORF">rosag_27730</name>
</gene>
<evidence type="ECO:0000256" key="2">
    <source>
        <dbReference type="SAM" id="Phobius"/>
    </source>
</evidence>
<dbReference type="Proteomes" id="UP001161325">
    <property type="component" value="Unassembled WGS sequence"/>
</dbReference>
<organism evidence="3 4">
    <name type="scientific">Roseisolibacter agri</name>
    <dbReference type="NCBI Taxonomy" id="2014610"/>
    <lineage>
        <taxon>Bacteria</taxon>
        <taxon>Pseudomonadati</taxon>
        <taxon>Gemmatimonadota</taxon>
        <taxon>Gemmatimonadia</taxon>
        <taxon>Gemmatimonadales</taxon>
        <taxon>Gemmatimonadaceae</taxon>
        <taxon>Roseisolibacter</taxon>
    </lineage>
</organism>
<dbReference type="RefSeq" id="WP_284350718.1">
    <property type="nucleotide sequence ID" value="NZ_BRXS01000004.1"/>
</dbReference>
<evidence type="ECO:0000256" key="1">
    <source>
        <dbReference type="SAM" id="MobiDB-lite"/>
    </source>
</evidence>
<comment type="caution">
    <text evidence="3">The sequence shown here is derived from an EMBL/GenBank/DDBJ whole genome shotgun (WGS) entry which is preliminary data.</text>
</comment>
<keyword evidence="2" id="KW-1133">Transmembrane helix</keyword>
<dbReference type="AlphaFoldDB" id="A0AA37V1I4"/>
<keyword evidence="2" id="KW-0472">Membrane</keyword>
<dbReference type="InterPro" id="IPR024623">
    <property type="entry name" value="YtxH"/>
</dbReference>
<evidence type="ECO:0008006" key="5">
    <source>
        <dbReference type="Google" id="ProtNLM"/>
    </source>
</evidence>
<sequence>MRHDEYDDEPTVVIEKHSGSVGSFLIGLAVGAGVALLFAPQPGIETRRQISRRARDARDRAMDLADDVTNQITDQIDRTREVVTERVDRAREAVDLKRRQVRRAIDAGRTAATEARVDLERRIAETKAAYQAGARVAREELERGRVGSGLEAGADAGVADLDDDV</sequence>
<reference evidence="3" key="1">
    <citation type="submission" date="2022-08" db="EMBL/GenBank/DDBJ databases">
        <title>Draft genome sequencing of Roseisolibacter agri AW1220.</title>
        <authorList>
            <person name="Tobiishi Y."/>
            <person name="Tonouchi A."/>
        </authorList>
    </citation>
    <scope>NUCLEOTIDE SEQUENCE</scope>
    <source>
        <strain evidence="3">AW1220</strain>
    </source>
</reference>